<accession>A0ABT2RUQ8</accession>
<comment type="caution">
    <text evidence="3">The sequence shown here is derived from an EMBL/GenBank/DDBJ whole genome shotgun (WGS) entry which is preliminary data.</text>
</comment>
<keyword evidence="1" id="KW-1133">Transmembrane helix</keyword>
<dbReference type="InterPro" id="IPR008756">
    <property type="entry name" value="Peptidase_M56"/>
</dbReference>
<keyword evidence="1" id="KW-0472">Membrane</keyword>
<feature type="transmembrane region" description="Helical" evidence="1">
    <location>
        <begin position="6"/>
        <end position="29"/>
    </location>
</feature>
<name>A0ABT2RUQ8_9FIRM</name>
<evidence type="ECO:0000256" key="1">
    <source>
        <dbReference type="SAM" id="Phobius"/>
    </source>
</evidence>
<gene>
    <name evidence="3" type="ORF">OCV63_03895</name>
</gene>
<protein>
    <recommendedName>
        <fullName evidence="2">Peptidase M56 domain-containing protein</fullName>
    </recommendedName>
</protein>
<dbReference type="CDD" id="cd07341">
    <property type="entry name" value="M56_BlaR1_MecR1_like"/>
    <property type="match status" value="1"/>
</dbReference>
<evidence type="ECO:0000313" key="3">
    <source>
        <dbReference type="EMBL" id="MCU6696039.1"/>
    </source>
</evidence>
<dbReference type="RefSeq" id="WP_158362142.1">
    <property type="nucleotide sequence ID" value="NZ_JAOQKC010000004.1"/>
</dbReference>
<dbReference type="PANTHER" id="PTHR34978">
    <property type="entry name" value="POSSIBLE SENSOR-TRANSDUCER PROTEIN BLAR"/>
    <property type="match status" value="1"/>
</dbReference>
<reference evidence="3 4" key="1">
    <citation type="journal article" date="2021" name="ISME Commun">
        <title>Automated analysis of genomic sequences facilitates high-throughput and comprehensive description of bacteria.</title>
        <authorList>
            <person name="Hitch T.C.A."/>
        </authorList>
    </citation>
    <scope>NUCLEOTIDE SEQUENCE [LARGE SCALE GENOMIC DNA]</scope>
    <source>
        <strain evidence="3 4">Sanger_04</strain>
    </source>
</reference>
<dbReference type="Proteomes" id="UP001652461">
    <property type="component" value="Unassembled WGS sequence"/>
</dbReference>
<evidence type="ECO:0000259" key="2">
    <source>
        <dbReference type="Pfam" id="PF05569"/>
    </source>
</evidence>
<evidence type="ECO:0000313" key="4">
    <source>
        <dbReference type="Proteomes" id="UP001652461"/>
    </source>
</evidence>
<dbReference type="PANTHER" id="PTHR34978:SF3">
    <property type="entry name" value="SLR0241 PROTEIN"/>
    <property type="match status" value="1"/>
</dbReference>
<keyword evidence="4" id="KW-1185">Reference proteome</keyword>
<organism evidence="3 4">
    <name type="scientific">Laedolimicola ammoniilytica</name>
    <dbReference type="NCBI Taxonomy" id="2981771"/>
    <lineage>
        <taxon>Bacteria</taxon>
        <taxon>Bacillati</taxon>
        <taxon>Bacillota</taxon>
        <taxon>Clostridia</taxon>
        <taxon>Lachnospirales</taxon>
        <taxon>Lachnospiraceae</taxon>
        <taxon>Laedolimicola</taxon>
    </lineage>
</organism>
<dbReference type="Pfam" id="PF05569">
    <property type="entry name" value="Peptidase_M56"/>
    <property type="match status" value="1"/>
</dbReference>
<proteinExistence type="predicted"/>
<keyword evidence="1" id="KW-0812">Transmembrane</keyword>
<feature type="transmembrane region" description="Helical" evidence="1">
    <location>
        <begin position="213"/>
        <end position="232"/>
    </location>
</feature>
<feature type="transmembrane region" description="Helical" evidence="1">
    <location>
        <begin position="126"/>
        <end position="149"/>
    </location>
</feature>
<feature type="transmembrane region" description="Helical" evidence="1">
    <location>
        <begin position="300"/>
        <end position="316"/>
    </location>
</feature>
<feature type="transmembrane region" description="Helical" evidence="1">
    <location>
        <begin position="262"/>
        <end position="280"/>
    </location>
</feature>
<dbReference type="EMBL" id="JAOQKC010000004">
    <property type="protein sequence ID" value="MCU6696039.1"/>
    <property type="molecule type" value="Genomic_DNA"/>
</dbReference>
<dbReference type="InterPro" id="IPR052173">
    <property type="entry name" value="Beta-lactam_resp_regulator"/>
</dbReference>
<sequence>MTDFMTVLGNLTLAASLAVLLVLAVRALLARLPKRYLTFLWLPVFFRAVCPVSFQSSFSLYRILNGVPGFHSTGGRMTFTLAGYQSARITAVLERIGSALSDGKGAAAVNAATVTEAGAEVILENILFGIWLGGVTVVLLYGLFSWLRLRRKTALAVKLEEGVYESDWIGSAFLMGFFRPRIYLPAGLTSEERILVLTHEKTHKRRQDSRVKLLAWLVCVVHWFNPLLWQAFILLARDMEMACDEQVLEQLGTEEKKRYSTFLLKLSAPGAFLTGTPVAFGENSVKSRIKNILRYKKTRAGIAAAAVALVAGAAWFCLSNPASTFDEDIIGGADGPTSIFLAGKLSSGDDTASFVSGENLKLGGDEEKIYEVVKTFAEAAGNRDADTVWELLSPVLQHSDDLGIQVLEDGTKTMGVSSPFLADGPTISLSIGDGNAEAEITYPSMTSDPLWWSWKDYITLEKNGDTYRVTAWKTKYYDDITSAAEFEEAYRMWQPDYLKPTDETADLDSSFASYLVKNDVAESYYGEAFSTPVKALETTLHVSGGIGKTEDADGGDVWVNYEFPDGPIRVRMTQPGIDEGSRIWVPKEIPMG</sequence>
<feature type="domain" description="Peptidase M56" evidence="2">
    <location>
        <begin position="8"/>
        <end position="292"/>
    </location>
</feature>